<dbReference type="EMBL" id="MTZU01000040">
    <property type="protein sequence ID" value="PCE31632.1"/>
    <property type="molecule type" value="Genomic_DNA"/>
</dbReference>
<proteinExistence type="predicted"/>
<evidence type="ECO:0000313" key="3">
    <source>
        <dbReference type="Proteomes" id="UP000217994"/>
    </source>
</evidence>
<comment type="caution">
    <text evidence="2">The sequence shown here is derived from an EMBL/GenBank/DDBJ whole genome shotgun (WGS) entry which is preliminary data.</text>
</comment>
<reference evidence="2 3" key="1">
    <citation type="submission" date="2017-01" db="EMBL/GenBank/DDBJ databases">
        <title>Whole-Genome Shotgun Sequencing of Two beta-Proteobacterial Species in Search of the Bulgecin Biosynthetic Cluster.</title>
        <authorList>
            <person name="Horsman M.E."/>
            <person name="Marous D.R."/>
            <person name="Li R."/>
            <person name="Oliver R.A."/>
            <person name="Byun B."/>
            <person name="Emrich S.J."/>
            <person name="Boggess B."/>
            <person name="Townsend C.A."/>
            <person name="Mobashery S."/>
        </authorList>
    </citation>
    <scope>NUCLEOTIDE SEQUENCE [LARGE SCALE GENOMIC DNA]</scope>
    <source>
        <strain evidence="2 3">ATCC 31433</strain>
    </source>
</reference>
<dbReference type="Proteomes" id="UP000217994">
    <property type="component" value="Unassembled WGS sequence"/>
</dbReference>
<dbReference type="GeneID" id="69005746"/>
<dbReference type="RefSeq" id="WP_084905255.1">
    <property type="nucleotide sequence ID" value="NZ_CP020737.1"/>
</dbReference>
<accession>A0A2A4FG37</accession>
<keyword evidence="1" id="KW-0732">Signal</keyword>
<dbReference type="PROSITE" id="PS51257">
    <property type="entry name" value="PROKAR_LIPOPROTEIN"/>
    <property type="match status" value="1"/>
</dbReference>
<dbReference type="AlphaFoldDB" id="A0A2A4FG37"/>
<name>A0A2A4FG37_9BURK</name>
<sequence length="403" mass="43478">MKTIQKIAAVALCLASAAPSIVHAASSCPAADTAARAAISARHRLMKIPSPQSDDNGEGVLPAQQDAIRAYKQALVDAIDARLACSDERVEPAALQRTLAAALGVSAQSSEPDSGSPFGRNPTVAVERATTPRPLVLVRAGFDVTCGDDNLLAGYAWDNSGDNGGWRRVLRWQSDDYKDVSGAYGRGFEFAALPGGQVVVVHGTPWCTSTWTHFVADVIVPASGAAPQRAVFRMGKDYWFDEDNFRLKTRPDGFELRAAVHSIDFDLLARPGIYRYRLDGDTVHRVQPAAANGRDFVDEWLKVDDTLAREWSDPASVATVLKARHALDEQRKAPGTSFGYGAVRGCSTAKDRFQVEIALTGKSGQTVAKRYGLIRQEANGFTMLGLQDAPEPTCRGANLMPRH</sequence>
<feature type="signal peptide" evidence="1">
    <location>
        <begin position="1"/>
        <end position="24"/>
    </location>
</feature>
<gene>
    <name evidence="2" type="ORF">BZL54_14160</name>
</gene>
<evidence type="ECO:0000313" key="2">
    <source>
        <dbReference type="EMBL" id="PCE31632.1"/>
    </source>
</evidence>
<protein>
    <submittedName>
        <fullName evidence="2">Uncharacterized protein</fullName>
    </submittedName>
</protein>
<feature type="chain" id="PRO_5012720360" evidence="1">
    <location>
        <begin position="25"/>
        <end position="403"/>
    </location>
</feature>
<organism evidence="2 3">
    <name type="scientific">Burkholderia ubonensis subsp. mesacidophila</name>
    <dbReference type="NCBI Taxonomy" id="265293"/>
    <lineage>
        <taxon>Bacteria</taxon>
        <taxon>Pseudomonadati</taxon>
        <taxon>Pseudomonadota</taxon>
        <taxon>Betaproteobacteria</taxon>
        <taxon>Burkholderiales</taxon>
        <taxon>Burkholderiaceae</taxon>
        <taxon>Burkholderia</taxon>
        <taxon>Burkholderia cepacia complex</taxon>
    </lineage>
</organism>
<evidence type="ECO:0000256" key="1">
    <source>
        <dbReference type="SAM" id="SignalP"/>
    </source>
</evidence>